<dbReference type="InterPro" id="IPR001387">
    <property type="entry name" value="Cro/C1-type_HTH"/>
</dbReference>
<dbReference type="CDD" id="cd00093">
    <property type="entry name" value="HTH_XRE"/>
    <property type="match status" value="1"/>
</dbReference>
<accession>A0A9D2B835</accession>
<evidence type="ECO:0000259" key="1">
    <source>
        <dbReference type="PROSITE" id="PS50943"/>
    </source>
</evidence>
<dbReference type="AlphaFoldDB" id="A0A9D2B835"/>
<sequence>MRYHNLIQNICVRYFKILKAEAKISQKEIARHIGVSDCLISKWKNQQRSISAEYYKNILDFFTKQEFDLYFEKNRQLLIQDFDGIDPQISSEEFWNKLFHGELENKIVKLDFLLEHLALILKHRLTYDDLEIVSENRFVDEKWIRIICEKKCVDIYFSDVDTLVIREGKDSSVIDRQEIKQRKWMRSFYFEESAEMTGDQWIFLNQCDEKITEYLESRKI</sequence>
<dbReference type="Gene3D" id="1.10.260.40">
    <property type="entry name" value="lambda repressor-like DNA-binding domains"/>
    <property type="match status" value="1"/>
</dbReference>
<name>A0A9D2B835_9FIRM</name>
<reference evidence="2" key="2">
    <citation type="submission" date="2021-04" db="EMBL/GenBank/DDBJ databases">
        <authorList>
            <person name="Gilroy R."/>
        </authorList>
    </citation>
    <scope>NUCLEOTIDE SEQUENCE</scope>
    <source>
        <strain evidence="2">CHK191-13928</strain>
    </source>
</reference>
<reference evidence="2" key="1">
    <citation type="journal article" date="2021" name="PeerJ">
        <title>Extensive microbial diversity within the chicken gut microbiome revealed by metagenomics and culture.</title>
        <authorList>
            <person name="Gilroy R."/>
            <person name="Ravi A."/>
            <person name="Getino M."/>
            <person name="Pursley I."/>
            <person name="Horton D.L."/>
            <person name="Alikhan N.F."/>
            <person name="Baker D."/>
            <person name="Gharbi K."/>
            <person name="Hall N."/>
            <person name="Watson M."/>
            <person name="Adriaenssens E.M."/>
            <person name="Foster-Nyarko E."/>
            <person name="Jarju S."/>
            <person name="Secka A."/>
            <person name="Antonio M."/>
            <person name="Oren A."/>
            <person name="Chaudhuri R.R."/>
            <person name="La Ragione R."/>
            <person name="Hildebrand F."/>
            <person name="Pallen M.J."/>
        </authorList>
    </citation>
    <scope>NUCLEOTIDE SEQUENCE</scope>
    <source>
        <strain evidence="2">CHK191-13928</strain>
    </source>
</reference>
<dbReference type="Proteomes" id="UP000886721">
    <property type="component" value="Unassembled WGS sequence"/>
</dbReference>
<gene>
    <name evidence="2" type="ORF">H9735_00170</name>
</gene>
<dbReference type="InterPro" id="IPR010982">
    <property type="entry name" value="Lambda_DNA-bd_dom_sf"/>
</dbReference>
<protein>
    <submittedName>
        <fullName evidence="2">Helix-turn-helix domain-containing protein</fullName>
    </submittedName>
</protein>
<evidence type="ECO:0000313" key="3">
    <source>
        <dbReference type="Proteomes" id="UP000886721"/>
    </source>
</evidence>
<organism evidence="2 3">
    <name type="scientific">Candidatus Anaerostipes excrementavium</name>
    <dbReference type="NCBI Taxonomy" id="2838463"/>
    <lineage>
        <taxon>Bacteria</taxon>
        <taxon>Bacillati</taxon>
        <taxon>Bacillota</taxon>
        <taxon>Clostridia</taxon>
        <taxon>Lachnospirales</taxon>
        <taxon>Lachnospiraceae</taxon>
        <taxon>Anaerostipes</taxon>
    </lineage>
</organism>
<dbReference type="EMBL" id="DXEM01000001">
    <property type="protein sequence ID" value="HIX66521.1"/>
    <property type="molecule type" value="Genomic_DNA"/>
</dbReference>
<comment type="caution">
    <text evidence="2">The sequence shown here is derived from an EMBL/GenBank/DDBJ whole genome shotgun (WGS) entry which is preliminary data.</text>
</comment>
<dbReference type="SUPFAM" id="SSF47413">
    <property type="entry name" value="lambda repressor-like DNA-binding domains"/>
    <property type="match status" value="1"/>
</dbReference>
<feature type="domain" description="HTH cro/C1-type" evidence="1">
    <location>
        <begin position="15"/>
        <end position="70"/>
    </location>
</feature>
<proteinExistence type="predicted"/>
<dbReference type="GO" id="GO:0003677">
    <property type="term" value="F:DNA binding"/>
    <property type="evidence" value="ECO:0007669"/>
    <property type="project" value="InterPro"/>
</dbReference>
<evidence type="ECO:0000313" key="2">
    <source>
        <dbReference type="EMBL" id="HIX66521.1"/>
    </source>
</evidence>
<dbReference type="PROSITE" id="PS50943">
    <property type="entry name" value="HTH_CROC1"/>
    <property type="match status" value="1"/>
</dbReference>